<gene>
    <name evidence="1" type="ORF">SAMN04487820_101314</name>
</gene>
<accession>A0A1G8VTV8</accession>
<dbReference type="EMBL" id="FNFM01000001">
    <property type="protein sequence ID" value="SDJ69267.1"/>
    <property type="molecule type" value="Genomic_DNA"/>
</dbReference>
<sequence length="109" mass="12028">MLWVMSAISAVRSGRELGRAVVERGNCVEISEESSRVVVSWFVPEGDTHQHATLDALPTEGGGVSTLGGHDYADAPAARDRRMQHLRPFCDRCFTAYLKLNRAQPSWKG</sequence>
<proteinExistence type="predicted"/>
<name>A0A1G8VTV8_ACTMZ</name>
<keyword evidence="2" id="KW-1185">Reference proteome</keyword>
<evidence type="ECO:0000313" key="1">
    <source>
        <dbReference type="EMBL" id="SDJ69267.1"/>
    </source>
</evidence>
<organism evidence="1 2">
    <name type="scientific">Actinopolyspora mzabensis</name>
    <dbReference type="NCBI Taxonomy" id="995066"/>
    <lineage>
        <taxon>Bacteria</taxon>
        <taxon>Bacillati</taxon>
        <taxon>Actinomycetota</taxon>
        <taxon>Actinomycetes</taxon>
        <taxon>Actinopolysporales</taxon>
        <taxon>Actinopolysporaceae</taxon>
        <taxon>Actinopolyspora</taxon>
    </lineage>
</organism>
<dbReference type="Proteomes" id="UP000199213">
    <property type="component" value="Unassembled WGS sequence"/>
</dbReference>
<protein>
    <submittedName>
        <fullName evidence="1">Uncharacterized protein</fullName>
    </submittedName>
</protein>
<reference evidence="2" key="1">
    <citation type="submission" date="2016-10" db="EMBL/GenBank/DDBJ databases">
        <authorList>
            <person name="Varghese N."/>
            <person name="Submissions S."/>
        </authorList>
    </citation>
    <scope>NUCLEOTIDE SEQUENCE [LARGE SCALE GENOMIC DNA]</scope>
    <source>
        <strain evidence="2">DSM 45460</strain>
    </source>
</reference>
<evidence type="ECO:0000313" key="2">
    <source>
        <dbReference type="Proteomes" id="UP000199213"/>
    </source>
</evidence>
<dbReference type="AlphaFoldDB" id="A0A1G8VTV8"/>